<feature type="transmembrane region" description="Helical" evidence="8">
    <location>
        <begin position="82"/>
        <end position="101"/>
    </location>
</feature>
<dbReference type="Proteomes" id="UP000279284">
    <property type="component" value="Chromosome"/>
</dbReference>
<keyword evidence="7 8" id="KW-0472">Membrane</keyword>
<reference evidence="9 10" key="1">
    <citation type="submission" date="2018-12" db="EMBL/GenBank/DDBJ databases">
        <authorList>
            <consortium name="Pathogen Informatics"/>
        </authorList>
    </citation>
    <scope>NUCLEOTIDE SEQUENCE [LARGE SCALE GENOMIC DNA]</scope>
    <source>
        <strain evidence="9 10">NCTC10296</strain>
    </source>
</reference>
<evidence type="ECO:0000256" key="7">
    <source>
        <dbReference type="ARBA" id="ARBA00023136"/>
    </source>
</evidence>
<evidence type="ECO:0000256" key="8">
    <source>
        <dbReference type="SAM" id="Phobius"/>
    </source>
</evidence>
<name>A0A448D8Z7_9NEIS</name>
<dbReference type="OrthoDB" id="5297408at2"/>
<evidence type="ECO:0000256" key="3">
    <source>
        <dbReference type="ARBA" id="ARBA00022475"/>
    </source>
</evidence>
<dbReference type="GO" id="GO:0008360">
    <property type="term" value="P:regulation of cell shape"/>
    <property type="evidence" value="ECO:0007669"/>
    <property type="project" value="UniProtKB-KW"/>
</dbReference>
<accession>A0A448D8Z7</accession>
<keyword evidence="10" id="KW-1185">Reference proteome</keyword>
<dbReference type="STRING" id="493.BWD07_11325"/>
<keyword evidence="5" id="KW-0133">Cell shape</keyword>
<keyword evidence="4 8" id="KW-0812">Transmembrane</keyword>
<dbReference type="AlphaFoldDB" id="A0A448D8Z7"/>
<keyword evidence="6 8" id="KW-1133">Transmembrane helix</keyword>
<dbReference type="InterPro" id="IPR026034">
    <property type="entry name" value="MreD_proteobac"/>
</dbReference>
<evidence type="ECO:0000256" key="1">
    <source>
        <dbReference type="ARBA" id="ARBA00004651"/>
    </source>
</evidence>
<evidence type="ECO:0000256" key="6">
    <source>
        <dbReference type="ARBA" id="ARBA00022989"/>
    </source>
</evidence>
<sequence length="165" mass="18168">MKNFSQSPSHLPAIPVAVALAGALLLDFIPLPADTFFWLPKFSALVLIFLAFYRPQTFGLITAFLVGLAVDAGTATPLGQHALAYVTGIFLLQLPGFISRLKTPARQLIGVLVILLLIQAVLLFIHAVGQRQLVHLESMLAPLSGMLLWPLIDKVLKYFFNRFMK</sequence>
<keyword evidence="3" id="KW-1003">Cell membrane</keyword>
<dbReference type="PANTHER" id="PTHR37484">
    <property type="entry name" value="ROD SHAPE-DETERMINING PROTEIN MRED"/>
    <property type="match status" value="1"/>
</dbReference>
<dbReference type="InterPro" id="IPR007227">
    <property type="entry name" value="Cell_shape_determining_MreD"/>
</dbReference>
<dbReference type="RefSeq" id="WP_085417504.1">
    <property type="nucleotide sequence ID" value="NZ_CAUJPY010000001.1"/>
</dbReference>
<dbReference type="PANTHER" id="PTHR37484:SF1">
    <property type="entry name" value="ROD SHAPE-DETERMINING PROTEIN MRED"/>
    <property type="match status" value="1"/>
</dbReference>
<dbReference type="EMBL" id="LR134313">
    <property type="protein sequence ID" value="VEF01952.1"/>
    <property type="molecule type" value="Genomic_DNA"/>
</dbReference>
<evidence type="ECO:0000313" key="9">
    <source>
        <dbReference type="EMBL" id="VEF01952.1"/>
    </source>
</evidence>
<feature type="transmembrane region" description="Helical" evidence="8">
    <location>
        <begin position="12"/>
        <end position="29"/>
    </location>
</feature>
<evidence type="ECO:0000256" key="4">
    <source>
        <dbReference type="ARBA" id="ARBA00022692"/>
    </source>
</evidence>
<evidence type="ECO:0000313" key="10">
    <source>
        <dbReference type="Proteomes" id="UP000279284"/>
    </source>
</evidence>
<dbReference type="KEGG" id="nci:NCTC10296_01543"/>
<evidence type="ECO:0000256" key="5">
    <source>
        <dbReference type="ARBA" id="ARBA00022960"/>
    </source>
</evidence>
<protein>
    <submittedName>
        <fullName evidence="9">Rod shape-determining protein MreD</fullName>
    </submittedName>
</protein>
<comment type="similarity">
    <text evidence="2">Belongs to the MreD family.</text>
</comment>
<dbReference type="GO" id="GO:0005886">
    <property type="term" value="C:plasma membrane"/>
    <property type="evidence" value="ECO:0007669"/>
    <property type="project" value="UniProtKB-SubCell"/>
</dbReference>
<dbReference type="NCBIfam" id="TIGR03426">
    <property type="entry name" value="shape_MreD"/>
    <property type="match status" value="1"/>
</dbReference>
<feature type="transmembrane region" description="Helical" evidence="8">
    <location>
        <begin position="108"/>
        <end position="128"/>
    </location>
</feature>
<evidence type="ECO:0000256" key="2">
    <source>
        <dbReference type="ARBA" id="ARBA00007776"/>
    </source>
</evidence>
<comment type="subcellular location">
    <subcellularLocation>
        <location evidence="1">Cell membrane</location>
        <topology evidence="1">Multi-pass membrane protein</topology>
    </subcellularLocation>
</comment>
<dbReference type="Pfam" id="PF04093">
    <property type="entry name" value="MreD"/>
    <property type="match status" value="1"/>
</dbReference>
<proteinExistence type="inferred from homology"/>
<gene>
    <name evidence="9" type="ORF">NCTC10296_01543</name>
</gene>
<organism evidence="9 10">
    <name type="scientific">Neisseria canis</name>
    <dbReference type="NCBI Taxonomy" id="493"/>
    <lineage>
        <taxon>Bacteria</taxon>
        <taxon>Pseudomonadati</taxon>
        <taxon>Pseudomonadota</taxon>
        <taxon>Betaproteobacteria</taxon>
        <taxon>Neisseriales</taxon>
        <taxon>Neisseriaceae</taxon>
        <taxon>Neisseria</taxon>
    </lineage>
</organism>